<feature type="compositionally biased region" description="Basic and acidic residues" evidence="1">
    <location>
        <begin position="1924"/>
        <end position="1944"/>
    </location>
</feature>
<dbReference type="GeneID" id="40315824"/>
<dbReference type="EMBL" id="MKKU01000085">
    <property type="protein sequence ID" value="RNF25375.1"/>
    <property type="molecule type" value="Genomic_DNA"/>
</dbReference>
<evidence type="ECO:0000256" key="1">
    <source>
        <dbReference type="SAM" id="MobiDB-lite"/>
    </source>
</evidence>
<evidence type="ECO:0000313" key="3">
    <source>
        <dbReference type="Proteomes" id="UP000284403"/>
    </source>
</evidence>
<gene>
    <name evidence="2" type="ORF">Tco025E_02213</name>
</gene>
<feature type="region of interest" description="Disordered" evidence="1">
    <location>
        <begin position="1913"/>
        <end position="1963"/>
    </location>
</feature>
<feature type="compositionally biased region" description="Low complexity" evidence="1">
    <location>
        <begin position="206"/>
        <end position="216"/>
    </location>
</feature>
<proteinExistence type="predicted"/>
<sequence>MALLHHRWYDADLTAVAEGGSGLRETRMSWSHTDPAGEETVAVLLLAAPATLQEPADGDGGVYALKVILFAAAEAGSQGVAGEEAPRQEVHNAVFELHAPLDVSVVKGTSGLVFASTRQFFFHATAGGKSLDRFVFLPAEKTWERQRHALQPLDAVEPVRRVLAEANGDSQPQLLLVARSGAPPAPASLAEGDRVEMLVVASRRAGAAGSSQGRQRTMVTAKRKASASDPPATPLYTFVLAVVRCTVQVTRVAVANWELLHLCVDRGVPFQQHQQQRLGGLQTWTNGDSEIHPGRCTWCYISSPNVEAAEVGGEGEGGQANKKATETSRAGGVVVALVPQPSSVVTVVCGGFDAKCHAYRLGFVATPATGGSSVPQHSVEDTDSPEETLWSLSEDTHTVQMMLVGAPTTSLRGSEATDARRTTPRRRGQHVCGSDSAYGTGCASSGEGWMRQAGLSKVLRFVVDFLDDGMGGVSADPAVGSRGGQGLYFASVAPWSASRQGRFPIPRSVCWVDTAPLPIGKALTCMLLFPASDGAEKGDGDVTAMDAAVDDEDAASWCHTLPTSVASALPVAATHGTLRCFLGVNVLLKKTRLTYVLEVDAAAQASNRRKGIRPTEWLYTRPRARKSLLHENTEEEEERQAACLARYAAMQNTRPSAVDGLRTTVLQDSLLDRTTPEAVVHAAWRSVGVGGCAAANMAALERVAQGTGENPTQEVRALANRLLQFLLTFLVELDWMTHTDNDLLRGVTLLLLGAVDTKKASPDRRESSLRDGASLVSRLAANERRSMHWLLSHSERWSPLAAALFAWVNQGLIPDASEAEILLEDVVQAWEETAACPPGGGCALEDILKRLRASQDALKYHNALLLLLRGNLSLHETASFAVWNDVAVRDPSILFLQLLLEAAVACEDAATDAAASISSLEISRITMSVVQARLQSAGTLAALLQLMHAWNFSFLADWPLAAMSGGLPVAHLIRHLTTADSSEAERAAHRPVAQAAQVLLWLCGDCVERAAEVLEALRAAKVPLLALCVAGSDRRGRFGVPETAPSSSSSSSSGGGGGNTSRALHHVLASSTAAVLAGALAEPGGRGPTDDTTSEAFVLQLWMRVLEGDEAAAFNPGLLQRLHEALVVGGRGATRPKHVCGAALLLDFLRPVFLSTLPRLLAAVGEQHETVGSALAAGAASLTAAGVAALGPPLGETETIEHVWLATLQELGRLLQLHVEDSLEVRCLALLFKAFEASSATLLAESRSGSEASSTTGLCFTFSPAEMYFLALQILSNEPAGFVINVEVMRRRLAPYLLHEMELATRRADEVVETSNTKALWWDSKAYINTVADGLALVIAAFEATAPLYSHAMLLLFLDESLAVMADVERRPSGGRERPLSAEVRSEMLQCTRRVALSRWAKLHRQEKKLIARVLSRRLAIPGQEQAEGDVYQESDVHHSVAKDAAHMKKTLQQRPVNAALLRAIRRKFSRDSSGARSTSHTESHDDAGIGTVTSLTDVTLLLKEETYVRQCLQRQLMRSHNAFVGSEAFRGALGTLYLALREEQRRRVFVAFVREQHDIILSFACAALVVMYEARRRGAHVLQQNALEHLQRQLRYFFLQERESRAAVEAVCLVERQLLLELASQQRAMADAERGLRLRLVEEEEVHRDACYELFAREELAAQRRCEARLEEEAWREEEAQWAQEQQRRQADEDGGDAERRSPPNAYLQWQQRRLAAAATAAKTSTSLPLQPPPPPAEVSHASSLTASVPPANALAPLLQMDSAPAMSAEDGGYHALVDASESLFSAFSRLQKQIISTVAPPPATGVKKDAPALAPADVPSAALQMPASVTASEERWEDAVEDAAPPSTQAGNEAQTAKMDHGALDAPPNTHEDSIKRLRLRALATTGKRRAPRQRRLGEVFCLEGKPAAEKAEVGDARGAAKLHEEEQQARKEASPSVEEAKPAPAPAAPGMLKNEEEEEAVALALCPEPSLALQSEEGTARYALCREERVVRAFLFRYFTLTT</sequence>
<feature type="region of interest" description="Disordered" evidence="1">
    <location>
        <begin position="206"/>
        <end position="227"/>
    </location>
</feature>
<dbReference type="RefSeq" id="XP_029230736.1">
    <property type="nucleotide sequence ID" value="XM_029369142.1"/>
</dbReference>
<feature type="region of interest" description="Disordered" evidence="1">
    <location>
        <begin position="1678"/>
        <end position="1704"/>
    </location>
</feature>
<feature type="region of interest" description="Disordered" evidence="1">
    <location>
        <begin position="1039"/>
        <end position="1062"/>
    </location>
</feature>
<feature type="region of interest" description="Disordered" evidence="1">
    <location>
        <begin position="410"/>
        <end position="434"/>
    </location>
</feature>
<evidence type="ECO:0000313" key="2">
    <source>
        <dbReference type="EMBL" id="RNF25375.1"/>
    </source>
</evidence>
<dbReference type="OrthoDB" id="251398at2759"/>
<dbReference type="Proteomes" id="UP000284403">
    <property type="component" value="Unassembled WGS sequence"/>
</dbReference>
<feature type="compositionally biased region" description="Basic and acidic residues" evidence="1">
    <location>
        <begin position="1687"/>
        <end position="1703"/>
    </location>
</feature>
<comment type="caution">
    <text evidence="2">The sequence shown here is derived from an EMBL/GenBank/DDBJ whole genome shotgun (WGS) entry which is preliminary data.</text>
</comment>
<name>A0A3R7M2I4_9TRYP</name>
<feature type="region of interest" description="Disordered" evidence="1">
    <location>
        <begin position="1722"/>
        <end position="1746"/>
    </location>
</feature>
<organism evidence="2 3">
    <name type="scientific">Trypanosoma conorhini</name>
    <dbReference type="NCBI Taxonomy" id="83891"/>
    <lineage>
        <taxon>Eukaryota</taxon>
        <taxon>Discoba</taxon>
        <taxon>Euglenozoa</taxon>
        <taxon>Kinetoplastea</taxon>
        <taxon>Metakinetoplastina</taxon>
        <taxon>Trypanosomatida</taxon>
        <taxon>Trypanosomatidae</taxon>
        <taxon>Trypanosoma</taxon>
    </lineage>
</organism>
<reference evidence="2 3" key="1">
    <citation type="journal article" date="2018" name="BMC Genomics">
        <title>Genomic comparison of Trypanosoma conorhini and Trypanosoma rangeli to Trypanosoma cruzi strains of high and low virulence.</title>
        <authorList>
            <person name="Bradwell K.R."/>
            <person name="Koparde V.N."/>
            <person name="Matveyev A.V."/>
            <person name="Serrano M.G."/>
            <person name="Alves J.M."/>
            <person name="Parikh H."/>
            <person name="Huang B."/>
            <person name="Lee V."/>
            <person name="Espinosa-Alvarez O."/>
            <person name="Ortiz P.A."/>
            <person name="Costa-Martins A.G."/>
            <person name="Teixeira M.M."/>
            <person name="Buck G.A."/>
        </authorList>
    </citation>
    <scope>NUCLEOTIDE SEQUENCE [LARGE SCALE GENOMIC DNA]</scope>
    <source>
        <strain evidence="2 3">025E</strain>
    </source>
</reference>
<accession>A0A3R7M2I4</accession>
<protein>
    <submittedName>
        <fullName evidence="2">Uncharacterized protein</fullName>
    </submittedName>
</protein>
<keyword evidence="3" id="KW-1185">Reference proteome</keyword>